<organism evidence="2 3">
    <name type="scientific">Oryza sativa subsp. japonica</name>
    <name type="common">Rice</name>
    <dbReference type="NCBI Taxonomy" id="39947"/>
    <lineage>
        <taxon>Eukaryota</taxon>
        <taxon>Viridiplantae</taxon>
        <taxon>Streptophyta</taxon>
        <taxon>Embryophyta</taxon>
        <taxon>Tracheophyta</taxon>
        <taxon>Spermatophyta</taxon>
        <taxon>Magnoliopsida</taxon>
        <taxon>Liliopsida</taxon>
        <taxon>Poales</taxon>
        <taxon>Poaceae</taxon>
        <taxon>BOP clade</taxon>
        <taxon>Oryzoideae</taxon>
        <taxon>Oryzeae</taxon>
        <taxon>Oryzinae</taxon>
        <taxon>Oryza</taxon>
        <taxon>Oryza sativa</taxon>
    </lineage>
</organism>
<dbReference type="Proteomes" id="UP000000763">
    <property type="component" value="Chromosome 2"/>
</dbReference>
<sequence>MPASTTSSAIAAAGCHLARADLHHHRQAPPGHRLPSRLIWNRGGCGRRYHLHRRPPQPPIPPPPSSHCRLHRRPPRPPIPPPPSHLRTPLLPSGRCRVASGGKEEVERNEEEEKERRREKN</sequence>
<protein>
    <submittedName>
        <fullName evidence="2">Uncharacterized protein</fullName>
    </submittedName>
</protein>
<evidence type="ECO:0000313" key="2">
    <source>
        <dbReference type="EMBL" id="BAD28638.1"/>
    </source>
</evidence>
<dbReference type="AlphaFoldDB" id="A0A0P0VHE7"/>
<feature type="region of interest" description="Disordered" evidence="1">
    <location>
        <begin position="46"/>
        <end position="121"/>
    </location>
</feature>
<proteinExistence type="predicted"/>
<reference evidence="3" key="2">
    <citation type="journal article" date="2008" name="Nucleic Acids Res.">
        <title>The rice annotation project database (RAP-DB): 2008 update.</title>
        <authorList>
            <consortium name="The rice annotation project (RAP)"/>
        </authorList>
    </citation>
    <scope>GENOME REANNOTATION</scope>
    <source>
        <strain evidence="3">cv. Nipponbare</strain>
    </source>
</reference>
<name>A0A0P0VHE7_ORYSJ</name>
<evidence type="ECO:0000256" key="1">
    <source>
        <dbReference type="SAM" id="MobiDB-lite"/>
    </source>
</evidence>
<gene>
    <name evidence="2" type="primary">P0693E08.31</name>
</gene>
<reference evidence="3" key="1">
    <citation type="journal article" date="2005" name="Nature">
        <title>The map-based sequence of the rice genome.</title>
        <authorList>
            <consortium name="International rice genome sequencing project (IRGSP)"/>
            <person name="Matsumoto T."/>
            <person name="Wu J."/>
            <person name="Kanamori H."/>
            <person name="Katayose Y."/>
            <person name="Fujisawa M."/>
            <person name="Namiki N."/>
            <person name="Mizuno H."/>
            <person name="Yamamoto K."/>
            <person name="Antonio B.A."/>
            <person name="Baba T."/>
            <person name="Sakata K."/>
            <person name="Nagamura Y."/>
            <person name="Aoki H."/>
            <person name="Arikawa K."/>
            <person name="Arita K."/>
            <person name="Bito T."/>
            <person name="Chiden Y."/>
            <person name="Fujitsuka N."/>
            <person name="Fukunaka R."/>
            <person name="Hamada M."/>
            <person name="Harada C."/>
            <person name="Hayashi A."/>
            <person name="Hijishita S."/>
            <person name="Honda M."/>
            <person name="Hosokawa S."/>
            <person name="Ichikawa Y."/>
            <person name="Idonuma A."/>
            <person name="Iijima M."/>
            <person name="Ikeda M."/>
            <person name="Ikeno M."/>
            <person name="Ito K."/>
            <person name="Ito S."/>
            <person name="Ito T."/>
            <person name="Ito Y."/>
            <person name="Ito Y."/>
            <person name="Iwabuchi A."/>
            <person name="Kamiya K."/>
            <person name="Karasawa W."/>
            <person name="Kurita K."/>
            <person name="Katagiri S."/>
            <person name="Kikuta A."/>
            <person name="Kobayashi H."/>
            <person name="Kobayashi N."/>
            <person name="Machita K."/>
            <person name="Maehara T."/>
            <person name="Masukawa M."/>
            <person name="Mizubayashi T."/>
            <person name="Mukai Y."/>
            <person name="Nagasaki H."/>
            <person name="Nagata Y."/>
            <person name="Naito S."/>
            <person name="Nakashima M."/>
            <person name="Nakama Y."/>
            <person name="Nakamichi Y."/>
            <person name="Nakamura M."/>
            <person name="Meguro A."/>
            <person name="Negishi M."/>
            <person name="Ohta I."/>
            <person name="Ohta T."/>
            <person name="Okamoto M."/>
            <person name="Ono N."/>
            <person name="Saji S."/>
            <person name="Sakaguchi M."/>
            <person name="Sakai K."/>
            <person name="Shibata M."/>
            <person name="Shimokawa T."/>
            <person name="Song J."/>
            <person name="Takazaki Y."/>
            <person name="Terasawa K."/>
            <person name="Tsugane M."/>
            <person name="Tsuji K."/>
            <person name="Ueda S."/>
            <person name="Waki K."/>
            <person name="Yamagata H."/>
            <person name="Yamamoto M."/>
            <person name="Yamamoto S."/>
            <person name="Yamane H."/>
            <person name="Yoshiki S."/>
            <person name="Yoshihara R."/>
            <person name="Yukawa K."/>
            <person name="Zhong H."/>
            <person name="Yano M."/>
            <person name="Yuan Q."/>
            <person name="Ouyang S."/>
            <person name="Liu J."/>
            <person name="Jones K.M."/>
            <person name="Gansberger K."/>
            <person name="Moffat K."/>
            <person name="Hill J."/>
            <person name="Bera J."/>
            <person name="Fadrosh D."/>
            <person name="Jin S."/>
            <person name="Johri S."/>
            <person name="Kim M."/>
            <person name="Overton L."/>
            <person name="Reardon M."/>
            <person name="Tsitrin T."/>
            <person name="Vuong H."/>
            <person name="Weaver B."/>
            <person name="Ciecko A."/>
            <person name="Tallon L."/>
            <person name="Jackson J."/>
            <person name="Pai G."/>
            <person name="Aken S.V."/>
            <person name="Utterback T."/>
            <person name="Reidmuller S."/>
            <person name="Feldblyum T."/>
            <person name="Hsiao J."/>
            <person name="Zismann V."/>
            <person name="Iobst S."/>
            <person name="de Vazeille A.R."/>
            <person name="Buell C.R."/>
            <person name="Ying K."/>
            <person name="Li Y."/>
            <person name="Lu T."/>
            <person name="Huang Y."/>
            <person name="Zhao Q."/>
            <person name="Feng Q."/>
            <person name="Zhang L."/>
            <person name="Zhu J."/>
            <person name="Weng Q."/>
            <person name="Mu J."/>
            <person name="Lu Y."/>
            <person name="Fan D."/>
            <person name="Liu Y."/>
            <person name="Guan J."/>
            <person name="Zhang Y."/>
            <person name="Yu S."/>
            <person name="Liu X."/>
            <person name="Zhang Y."/>
            <person name="Hong G."/>
            <person name="Han B."/>
            <person name="Choisne N."/>
            <person name="Demange N."/>
            <person name="Orjeda G."/>
            <person name="Samain S."/>
            <person name="Cattolico L."/>
            <person name="Pelletier E."/>
            <person name="Couloux A."/>
            <person name="Segurens B."/>
            <person name="Wincker P."/>
            <person name="D'Hont A."/>
            <person name="Scarpelli C."/>
            <person name="Weissenbach J."/>
            <person name="Salanoubat M."/>
            <person name="Quetier F."/>
            <person name="Yu Y."/>
            <person name="Kim H.R."/>
            <person name="Rambo T."/>
            <person name="Currie J."/>
            <person name="Collura K."/>
            <person name="Luo M."/>
            <person name="Yang T."/>
            <person name="Ammiraju J.S.S."/>
            <person name="Engler F."/>
            <person name="Soderlund C."/>
            <person name="Wing R.A."/>
            <person name="Palmer L.E."/>
            <person name="de la Bastide M."/>
            <person name="Spiegel L."/>
            <person name="Nascimento L."/>
            <person name="Zutavern T."/>
            <person name="O'Shaughnessy A."/>
            <person name="Dike S."/>
            <person name="Dedhia N."/>
            <person name="Preston R."/>
            <person name="Balija V."/>
            <person name="McCombie W.R."/>
            <person name="Chow T."/>
            <person name="Chen H."/>
            <person name="Chung M."/>
            <person name="Chen C."/>
            <person name="Shaw J."/>
            <person name="Wu H."/>
            <person name="Hsiao K."/>
            <person name="Chao Y."/>
            <person name="Chu M."/>
            <person name="Cheng C."/>
            <person name="Hour A."/>
            <person name="Lee P."/>
            <person name="Lin S."/>
            <person name="Lin Y."/>
            <person name="Liou J."/>
            <person name="Liu S."/>
            <person name="Hsing Y."/>
            <person name="Raghuvanshi S."/>
            <person name="Mohanty A."/>
            <person name="Bharti A.K."/>
            <person name="Gaur A."/>
            <person name="Gupta V."/>
            <person name="Kumar D."/>
            <person name="Ravi V."/>
            <person name="Vij S."/>
            <person name="Kapur A."/>
            <person name="Khurana P."/>
            <person name="Khurana P."/>
            <person name="Khurana J.P."/>
            <person name="Tyagi A.K."/>
            <person name="Gaikwad K."/>
            <person name="Singh A."/>
            <person name="Dalal V."/>
            <person name="Srivastava S."/>
            <person name="Dixit A."/>
            <person name="Pal A.K."/>
            <person name="Ghazi I.A."/>
            <person name="Yadav M."/>
            <person name="Pandit A."/>
            <person name="Bhargava A."/>
            <person name="Sureshbabu K."/>
            <person name="Batra K."/>
            <person name="Sharma T.R."/>
            <person name="Mohapatra T."/>
            <person name="Singh N.K."/>
            <person name="Messing J."/>
            <person name="Nelson A.B."/>
            <person name="Fuks G."/>
            <person name="Kavchok S."/>
            <person name="Keizer G."/>
            <person name="Linton E."/>
            <person name="Llaca V."/>
            <person name="Song R."/>
            <person name="Tanyolac B."/>
            <person name="Young S."/>
            <person name="Ho-Il K."/>
            <person name="Hahn J.H."/>
            <person name="Sangsakoo G."/>
            <person name="Vanavichit A."/>
            <person name="de Mattos Luiz.A.T."/>
            <person name="Zimmer P.D."/>
            <person name="Malone G."/>
            <person name="Dellagostin O."/>
            <person name="de Oliveira A.C."/>
            <person name="Bevan M."/>
            <person name="Bancroft I."/>
            <person name="Minx P."/>
            <person name="Cordum H."/>
            <person name="Wilson R."/>
            <person name="Cheng Z."/>
            <person name="Jin W."/>
            <person name="Jiang J."/>
            <person name="Leong S.A."/>
            <person name="Iwama H."/>
            <person name="Gojobori T."/>
            <person name="Itoh T."/>
            <person name="Niimura Y."/>
            <person name="Fujii Y."/>
            <person name="Habara T."/>
            <person name="Sakai H."/>
            <person name="Sato Y."/>
            <person name="Wilson G."/>
            <person name="Kumar K."/>
            <person name="McCouch S."/>
            <person name="Juretic N."/>
            <person name="Hoen D."/>
            <person name="Wright S."/>
            <person name="Bruskiewich R."/>
            <person name="Bureau T."/>
            <person name="Miyao A."/>
            <person name="Hirochika H."/>
            <person name="Nishikawa T."/>
            <person name="Kadowaki K."/>
            <person name="Sugiura M."/>
            <person name="Burr B."/>
            <person name="Sasaki T."/>
        </authorList>
    </citation>
    <scope>NUCLEOTIDE SEQUENCE [LARGE SCALE GENOMIC DNA]</scope>
    <source>
        <strain evidence="3">cv. Nipponbare</strain>
    </source>
</reference>
<feature type="compositionally biased region" description="Pro residues" evidence="1">
    <location>
        <begin position="56"/>
        <end position="65"/>
    </location>
</feature>
<evidence type="ECO:0000313" key="3">
    <source>
        <dbReference type="Proteomes" id="UP000000763"/>
    </source>
</evidence>
<feature type="compositionally biased region" description="Basic residues" evidence="1">
    <location>
        <begin position="46"/>
        <end position="55"/>
    </location>
</feature>
<dbReference type="SMR" id="A0A0P0VHE7"/>
<dbReference type="EMBL" id="AP005428">
    <property type="protein sequence ID" value="BAD28638.1"/>
    <property type="molecule type" value="Genomic_DNA"/>
</dbReference>
<accession>A0A0P0VHE7</accession>